<dbReference type="Proteomes" id="UP000234323">
    <property type="component" value="Unassembled WGS sequence"/>
</dbReference>
<evidence type="ECO:0000313" key="2">
    <source>
        <dbReference type="Proteomes" id="UP000234323"/>
    </source>
</evidence>
<feature type="non-terminal residue" evidence="1">
    <location>
        <position position="93"/>
    </location>
</feature>
<dbReference type="VEuPathDB" id="FungiDB:RhiirA1_543524"/>
<evidence type="ECO:0000313" key="1">
    <source>
        <dbReference type="EMBL" id="PKY61468.1"/>
    </source>
</evidence>
<proteinExistence type="predicted"/>
<dbReference type="EMBL" id="LLXI01005395">
    <property type="protein sequence ID" value="PKY61468.1"/>
    <property type="molecule type" value="Genomic_DNA"/>
</dbReference>
<accession>A0A2I1HRF0</accession>
<gene>
    <name evidence="1" type="ORF">RhiirA4_486491</name>
</gene>
<dbReference type="AlphaFoldDB" id="A0A2I1HRF0"/>
<sequence>MSAPINSAFVVANRAANLNDDDIHGKYEFVKQKILDDNSLTKKEKTEAIKILNNSYDIAKVDLNSGTKRICESCNQECFATSYCEYCVRNHLK</sequence>
<reference evidence="1 2" key="1">
    <citation type="submission" date="2015-10" db="EMBL/GenBank/DDBJ databases">
        <title>Genome analyses suggest a sexual origin of heterokaryosis in a supposedly ancient asexual fungus.</title>
        <authorList>
            <person name="Ropars J."/>
            <person name="Sedzielewska K."/>
            <person name="Noel J."/>
            <person name="Charron P."/>
            <person name="Farinelli L."/>
            <person name="Marton T."/>
            <person name="Kruger M."/>
            <person name="Pelin A."/>
            <person name="Brachmann A."/>
            <person name="Corradi N."/>
        </authorList>
    </citation>
    <scope>NUCLEOTIDE SEQUENCE [LARGE SCALE GENOMIC DNA]</scope>
    <source>
        <strain evidence="1 2">A4</strain>
    </source>
</reference>
<protein>
    <submittedName>
        <fullName evidence="1">Uncharacterized protein</fullName>
    </submittedName>
</protein>
<name>A0A2I1HRF0_9GLOM</name>
<keyword evidence="2" id="KW-1185">Reference proteome</keyword>
<dbReference type="VEuPathDB" id="FungiDB:FUN_017614"/>
<dbReference type="VEuPathDB" id="FungiDB:RhiirFUN_022956"/>
<organism evidence="1 2">
    <name type="scientific">Rhizophagus irregularis</name>
    <dbReference type="NCBI Taxonomy" id="588596"/>
    <lineage>
        <taxon>Eukaryota</taxon>
        <taxon>Fungi</taxon>
        <taxon>Fungi incertae sedis</taxon>
        <taxon>Mucoromycota</taxon>
        <taxon>Glomeromycotina</taxon>
        <taxon>Glomeromycetes</taxon>
        <taxon>Glomerales</taxon>
        <taxon>Glomeraceae</taxon>
        <taxon>Rhizophagus</taxon>
    </lineage>
</organism>
<comment type="caution">
    <text evidence="1">The sequence shown here is derived from an EMBL/GenBank/DDBJ whole genome shotgun (WGS) entry which is preliminary data.</text>
</comment>